<dbReference type="Pfam" id="PF00999">
    <property type="entry name" value="Na_H_Exchanger"/>
    <property type="match status" value="1"/>
</dbReference>
<proteinExistence type="inferred from homology"/>
<gene>
    <name evidence="8" type="primary">106051092</name>
</gene>
<evidence type="ECO:0000256" key="3">
    <source>
        <dbReference type="ARBA" id="ARBA00022692"/>
    </source>
</evidence>
<evidence type="ECO:0000256" key="6">
    <source>
        <dbReference type="SAM" id="Phobius"/>
    </source>
</evidence>
<dbReference type="GO" id="GO:1902600">
    <property type="term" value="P:proton transmembrane transport"/>
    <property type="evidence" value="ECO:0007669"/>
    <property type="project" value="InterPro"/>
</dbReference>
<feature type="transmembrane region" description="Helical" evidence="6">
    <location>
        <begin position="24"/>
        <end position="49"/>
    </location>
</feature>
<evidence type="ECO:0000259" key="7">
    <source>
        <dbReference type="Pfam" id="PF00999"/>
    </source>
</evidence>
<dbReference type="EnsemblMetazoa" id="BGLB021090-RA">
    <property type="protein sequence ID" value="BGLB021090-PA"/>
    <property type="gene ID" value="BGLB021090"/>
</dbReference>
<name>A0A2C9KLP0_BIOGL</name>
<evidence type="ECO:0000256" key="5">
    <source>
        <dbReference type="ARBA" id="ARBA00023136"/>
    </source>
</evidence>
<keyword evidence="3 6" id="KW-0812">Transmembrane</keyword>
<dbReference type="GO" id="GO:0015297">
    <property type="term" value="F:antiporter activity"/>
    <property type="evidence" value="ECO:0007669"/>
    <property type="project" value="InterPro"/>
</dbReference>
<feature type="domain" description="Cation/H+ exchanger transmembrane" evidence="7">
    <location>
        <begin position="2"/>
        <end position="117"/>
    </location>
</feature>
<dbReference type="STRING" id="6526.A0A2C9KLP0"/>
<evidence type="ECO:0000313" key="8">
    <source>
        <dbReference type="EnsemblMetazoa" id="BGLB021090-PA"/>
    </source>
</evidence>
<dbReference type="PANTHER" id="PTHR31102:SF1">
    <property type="entry name" value="CATION_H+ EXCHANGER DOMAIN-CONTAINING PROTEIN"/>
    <property type="match status" value="1"/>
</dbReference>
<evidence type="ECO:0000256" key="4">
    <source>
        <dbReference type="ARBA" id="ARBA00022989"/>
    </source>
</evidence>
<evidence type="ECO:0000256" key="1">
    <source>
        <dbReference type="ARBA" id="ARBA00004141"/>
    </source>
</evidence>
<keyword evidence="5 6" id="KW-0472">Membrane</keyword>
<reference evidence="8" key="1">
    <citation type="submission" date="2020-05" db="UniProtKB">
        <authorList>
            <consortium name="EnsemblMetazoa"/>
        </authorList>
    </citation>
    <scope>IDENTIFICATION</scope>
    <source>
        <strain evidence="8">BB02</strain>
    </source>
</reference>
<sequence>MIFQPFLFGLIGSEVDVFKLDLDVIGLGIAVLAIGLFARVCVSFLSVFFTNLTYKERSFVAAAWLPKATVQAAFGTVAYDLARKNNDINSEILGKQVLNLAVLSILITAPLGSLLISLLGPLLLTFSPFPVLEFESPIQEKEEETEDVE</sequence>
<organism evidence="8 9">
    <name type="scientific">Biomphalaria glabrata</name>
    <name type="common">Bloodfluke planorb</name>
    <name type="synonym">Freshwater snail</name>
    <dbReference type="NCBI Taxonomy" id="6526"/>
    <lineage>
        <taxon>Eukaryota</taxon>
        <taxon>Metazoa</taxon>
        <taxon>Spiralia</taxon>
        <taxon>Lophotrochozoa</taxon>
        <taxon>Mollusca</taxon>
        <taxon>Gastropoda</taxon>
        <taxon>Heterobranchia</taxon>
        <taxon>Euthyneura</taxon>
        <taxon>Panpulmonata</taxon>
        <taxon>Hygrophila</taxon>
        <taxon>Lymnaeoidea</taxon>
        <taxon>Planorbidae</taxon>
        <taxon>Biomphalaria</taxon>
    </lineage>
</organism>
<protein>
    <recommendedName>
        <fullName evidence="7">Cation/H+ exchanger transmembrane domain-containing protein</fullName>
    </recommendedName>
</protein>
<evidence type="ECO:0000256" key="2">
    <source>
        <dbReference type="ARBA" id="ARBA00007367"/>
    </source>
</evidence>
<dbReference type="VEuPathDB" id="VectorBase:BGLB021090"/>
<dbReference type="KEGG" id="bgt:106051092"/>
<evidence type="ECO:0000313" key="9">
    <source>
        <dbReference type="Proteomes" id="UP000076420"/>
    </source>
</evidence>
<dbReference type="InterPro" id="IPR051843">
    <property type="entry name" value="CPA1_transporter"/>
</dbReference>
<dbReference type="OrthoDB" id="423807at2759"/>
<comment type="subcellular location">
    <subcellularLocation>
        <location evidence="1">Membrane</location>
        <topology evidence="1">Multi-pass membrane protein</topology>
    </subcellularLocation>
</comment>
<dbReference type="InterPro" id="IPR006153">
    <property type="entry name" value="Cation/H_exchanger_TM"/>
</dbReference>
<dbReference type="Proteomes" id="UP000076420">
    <property type="component" value="Unassembled WGS sequence"/>
</dbReference>
<feature type="transmembrane region" description="Helical" evidence="6">
    <location>
        <begin position="100"/>
        <end position="124"/>
    </location>
</feature>
<dbReference type="VEuPathDB" id="VectorBase:BGLAX_046791"/>
<dbReference type="PANTHER" id="PTHR31102">
    <property type="match status" value="1"/>
</dbReference>
<comment type="similarity">
    <text evidence="2">Belongs to the monovalent cation:proton antiporter 1 (CPA1) transporter (TC 2.A.36) family.</text>
</comment>
<accession>A0A2C9KLP0</accession>
<dbReference type="GO" id="GO:0016020">
    <property type="term" value="C:membrane"/>
    <property type="evidence" value="ECO:0007669"/>
    <property type="project" value="UniProtKB-SubCell"/>
</dbReference>
<keyword evidence="4 6" id="KW-1133">Transmembrane helix</keyword>
<dbReference type="AlphaFoldDB" id="A0A2C9KLP0"/>